<dbReference type="InterPro" id="IPR051413">
    <property type="entry name" value="K/Na_HCN_channel"/>
</dbReference>
<accession>A0A3L8D545</accession>
<keyword evidence="1" id="KW-0812">Transmembrane</keyword>
<dbReference type="InterPro" id="IPR014710">
    <property type="entry name" value="RmlC-like_jellyroll"/>
</dbReference>
<dbReference type="AlphaFoldDB" id="A0A3L8D545"/>
<name>A0A3L8D545_OOCBI</name>
<dbReference type="GO" id="GO:0003254">
    <property type="term" value="P:regulation of membrane depolarization"/>
    <property type="evidence" value="ECO:0007669"/>
    <property type="project" value="TreeGrafter"/>
</dbReference>
<dbReference type="OrthoDB" id="2021138at2759"/>
<dbReference type="SUPFAM" id="SSF51206">
    <property type="entry name" value="cAMP-binding domain-like"/>
    <property type="match status" value="1"/>
</dbReference>
<dbReference type="EMBL" id="QOIP01000014">
    <property type="protein sequence ID" value="RLU15133.1"/>
    <property type="molecule type" value="Genomic_DNA"/>
</dbReference>
<dbReference type="GO" id="GO:0035725">
    <property type="term" value="P:sodium ion transmembrane transport"/>
    <property type="evidence" value="ECO:0007669"/>
    <property type="project" value="TreeGrafter"/>
</dbReference>
<dbReference type="PANTHER" id="PTHR45689:SF14">
    <property type="entry name" value="CYCLIC NUCLEOTIDE-GATED CATION CHANNEL SUBUNIT A-LIKE PROTEIN"/>
    <property type="match status" value="1"/>
</dbReference>
<evidence type="ECO:0000313" key="4">
    <source>
        <dbReference type="Proteomes" id="UP000279307"/>
    </source>
</evidence>
<evidence type="ECO:0000256" key="1">
    <source>
        <dbReference type="SAM" id="Phobius"/>
    </source>
</evidence>
<dbReference type="GO" id="GO:0005249">
    <property type="term" value="F:voltage-gated potassium channel activity"/>
    <property type="evidence" value="ECO:0007669"/>
    <property type="project" value="TreeGrafter"/>
</dbReference>
<dbReference type="InterPro" id="IPR018490">
    <property type="entry name" value="cNMP-bd_dom_sf"/>
</dbReference>
<dbReference type="PANTHER" id="PTHR45689">
    <property type="entry name" value="I[[H]] CHANNEL, ISOFORM E"/>
    <property type="match status" value="1"/>
</dbReference>
<dbReference type="CDD" id="cd00038">
    <property type="entry name" value="CAP_ED"/>
    <property type="match status" value="1"/>
</dbReference>
<proteinExistence type="predicted"/>
<sequence>MMIKHTCQLPPRQEDNFPFVVIKPLTLKNVWKVWCSVSKYTPKCNHYMDSTAVVTAERRRHAKLKHWWIIHPFSYVRFLWDILMMTVYLIAFLTIPFMICFVVMDYELIRLDKSIVKNLKFELYLPNDVIVKAGAQGDCMFFLSSGTVTVLTPTGKEICHLDDGAHFGEVALLVADQRRVASVIAIEVCEVYRLDRKDFRQCIDVNSELFAEIERIATERVERTVRIEEQHKRFMMRPNNLRGLRLKEKT</sequence>
<gene>
    <name evidence="3" type="ORF">DMN91_013020</name>
</gene>
<dbReference type="PROSITE" id="PS00888">
    <property type="entry name" value="CNMP_BINDING_1"/>
    <property type="match status" value="1"/>
</dbReference>
<dbReference type="PROSITE" id="PS50042">
    <property type="entry name" value="CNMP_BINDING_3"/>
    <property type="match status" value="1"/>
</dbReference>
<dbReference type="Pfam" id="PF00027">
    <property type="entry name" value="cNMP_binding"/>
    <property type="match status" value="1"/>
</dbReference>
<dbReference type="Proteomes" id="UP000279307">
    <property type="component" value="Chromosome 14"/>
</dbReference>
<dbReference type="InterPro" id="IPR000595">
    <property type="entry name" value="cNMP-bd_dom"/>
</dbReference>
<keyword evidence="1" id="KW-1133">Transmembrane helix</keyword>
<protein>
    <recommendedName>
        <fullName evidence="2">Cyclic nucleotide-binding domain-containing protein</fullName>
    </recommendedName>
</protein>
<organism evidence="3 4">
    <name type="scientific">Ooceraea biroi</name>
    <name type="common">Clonal raider ant</name>
    <name type="synonym">Cerapachys biroi</name>
    <dbReference type="NCBI Taxonomy" id="2015173"/>
    <lineage>
        <taxon>Eukaryota</taxon>
        <taxon>Metazoa</taxon>
        <taxon>Ecdysozoa</taxon>
        <taxon>Arthropoda</taxon>
        <taxon>Hexapoda</taxon>
        <taxon>Insecta</taxon>
        <taxon>Pterygota</taxon>
        <taxon>Neoptera</taxon>
        <taxon>Endopterygota</taxon>
        <taxon>Hymenoptera</taxon>
        <taxon>Apocrita</taxon>
        <taxon>Aculeata</taxon>
        <taxon>Formicoidea</taxon>
        <taxon>Formicidae</taxon>
        <taxon>Dorylinae</taxon>
        <taxon>Ooceraea</taxon>
    </lineage>
</organism>
<reference evidence="3 4" key="1">
    <citation type="journal article" date="2018" name="Genome Res.">
        <title>The genomic architecture and molecular evolution of ant odorant receptors.</title>
        <authorList>
            <person name="McKenzie S.K."/>
            <person name="Kronauer D.J.C."/>
        </authorList>
    </citation>
    <scope>NUCLEOTIDE SEQUENCE [LARGE SCALE GENOMIC DNA]</scope>
    <source>
        <strain evidence="3">Clonal line C1</strain>
    </source>
</reference>
<dbReference type="SMART" id="SM00100">
    <property type="entry name" value="cNMP"/>
    <property type="match status" value="1"/>
</dbReference>
<keyword evidence="1" id="KW-0472">Membrane</keyword>
<comment type="caution">
    <text evidence="3">The sequence shown here is derived from an EMBL/GenBank/DDBJ whole genome shotgun (WGS) entry which is preliminary data.</text>
</comment>
<feature type="transmembrane region" description="Helical" evidence="1">
    <location>
        <begin position="82"/>
        <end position="104"/>
    </location>
</feature>
<dbReference type="InterPro" id="IPR018488">
    <property type="entry name" value="cNMP-bd_CS"/>
</dbReference>
<dbReference type="Gene3D" id="2.60.120.10">
    <property type="entry name" value="Jelly Rolls"/>
    <property type="match status" value="1"/>
</dbReference>
<evidence type="ECO:0000313" key="3">
    <source>
        <dbReference type="EMBL" id="RLU15133.1"/>
    </source>
</evidence>
<dbReference type="GO" id="GO:0098855">
    <property type="term" value="C:HCN channel complex"/>
    <property type="evidence" value="ECO:0007669"/>
    <property type="project" value="TreeGrafter"/>
</dbReference>
<evidence type="ECO:0000259" key="2">
    <source>
        <dbReference type="PROSITE" id="PS50042"/>
    </source>
</evidence>
<feature type="domain" description="Cyclic nucleotide-binding" evidence="2">
    <location>
        <begin position="115"/>
        <end position="203"/>
    </location>
</feature>